<evidence type="ECO:0000256" key="3">
    <source>
        <dbReference type="ARBA" id="ARBA00022821"/>
    </source>
</evidence>
<evidence type="ECO:0000256" key="4">
    <source>
        <dbReference type="ARBA" id="ARBA00023027"/>
    </source>
</evidence>
<dbReference type="InterPro" id="IPR000157">
    <property type="entry name" value="TIR_dom"/>
</dbReference>
<dbReference type="GO" id="GO:0043531">
    <property type="term" value="F:ADP binding"/>
    <property type="evidence" value="ECO:0007669"/>
    <property type="project" value="InterPro"/>
</dbReference>
<dbReference type="SUPFAM" id="SSF52540">
    <property type="entry name" value="P-loop containing nucleoside triphosphate hydrolases"/>
    <property type="match status" value="1"/>
</dbReference>
<protein>
    <recommendedName>
        <fullName evidence="5">TIR domain-containing protein</fullName>
    </recommendedName>
</protein>
<keyword evidence="7" id="KW-1185">Reference proteome</keyword>
<dbReference type="SMART" id="SM00369">
    <property type="entry name" value="LRR_TYP"/>
    <property type="match status" value="3"/>
</dbReference>
<dbReference type="SUPFAM" id="SSF52200">
    <property type="entry name" value="Toll/Interleukin receptor TIR domain"/>
    <property type="match status" value="1"/>
</dbReference>
<organism evidence="6 7">
    <name type="scientific">Quercus rubra</name>
    <name type="common">Northern red oak</name>
    <name type="synonym">Quercus borealis</name>
    <dbReference type="NCBI Taxonomy" id="3512"/>
    <lineage>
        <taxon>Eukaryota</taxon>
        <taxon>Viridiplantae</taxon>
        <taxon>Streptophyta</taxon>
        <taxon>Embryophyta</taxon>
        <taxon>Tracheophyta</taxon>
        <taxon>Spermatophyta</taxon>
        <taxon>Magnoliopsida</taxon>
        <taxon>eudicotyledons</taxon>
        <taxon>Gunneridae</taxon>
        <taxon>Pentapetalae</taxon>
        <taxon>rosids</taxon>
        <taxon>fabids</taxon>
        <taxon>Fagales</taxon>
        <taxon>Fagaceae</taxon>
        <taxon>Quercus</taxon>
    </lineage>
</organism>
<keyword evidence="3" id="KW-0611">Plant defense</keyword>
<accession>A0AAN7DVG1</accession>
<dbReference type="Gene3D" id="3.40.50.300">
    <property type="entry name" value="P-loop containing nucleotide triphosphate hydrolases"/>
    <property type="match status" value="1"/>
</dbReference>
<dbReference type="InterPro" id="IPR035897">
    <property type="entry name" value="Toll_tir_struct_dom_sf"/>
</dbReference>
<comment type="caution">
    <text evidence="6">The sequence shown here is derived from an EMBL/GenBank/DDBJ whole genome shotgun (WGS) entry which is preliminary data.</text>
</comment>
<evidence type="ECO:0000313" key="6">
    <source>
        <dbReference type="EMBL" id="KAK4545597.1"/>
    </source>
</evidence>
<dbReference type="Gene3D" id="3.40.50.10140">
    <property type="entry name" value="Toll/interleukin-1 receptor homology (TIR) domain"/>
    <property type="match status" value="1"/>
</dbReference>
<evidence type="ECO:0000256" key="2">
    <source>
        <dbReference type="ARBA" id="ARBA00022737"/>
    </source>
</evidence>
<dbReference type="Pfam" id="PF23286">
    <property type="entry name" value="LRR_13"/>
    <property type="match status" value="1"/>
</dbReference>
<dbReference type="Pfam" id="PF23282">
    <property type="entry name" value="WHD_ROQ1"/>
    <property type="match status" value="1"/>
</dbReference>
<evidence type="ECO:0000259" key="5">
    <source>
        <dbReference type="PROSITE" id="PS50104"/>
    </source>
</evidence>
<sequence length="792" mass="89675">MASTSSERPSSSYSAPRQQYDVFISFQGEDTRNTFTHHLYEALERAHFVVFRDDKSIQPGEYISSALIEAIEGSQYAIVVLSENYASSMGCLDELVKTGQTVLPVFYNVKPSDVRKQTGPFAIDIAHGTSVNNERIQKWRDALRLVANIAGWDMDLSSKSSVIVIQAIVKLIRESVDENNFLNISKDLVGMESSVKEMMDLVNKRLKDVLFIRIWGVSGVGKTTLAEIIYCEISQDFDDKSFIYFKNDTETGNLVPYQKEVLKHIFKREFNITSIYSGKQIIRKMLCGRKVLIALDNVSEKGQLDAILLVTHEVDDIYEVKPLDNYKALELFTLECFGSFLHNKEIDVWKSYLGELEENSEGEILTKLEIIYKRILDKNVKELFLDIAFFFKGMDKNQVANILNDPGYLANLVFLQNNSLITIFQGKLWMHDLLQAMGRAMVRHEAIHEPGRRSRLWKYEDIFSILRNNTGTEYVKGMMLNSPPCKEDLNANAFSKMGGLELIKICSAVRFWGLNHLSNQLQMMEWHDYPLKSMPRSFRPCNLVELTMPNSQIEQLPEVFNNLNLLRVVDLSYSQNLIKTPDFSGFQNLRSLTFQGCTRLCNVHPSVGALKNLTLLNLKDCESLKNLPQEIKLESLEVLVLSGCSRLEKLSEIGENMTCLSKLYLDRTAIKELPSSIKHLAGLTMKPANLLLPESFSGLSSLKSLDLSDCNLSDGALPDLSCLPSLRSLNLSKNNFTRLPDAISQLSMLKLLCLDNCSKLQLLLCPSLSLKYVMAQGCTSLENYSNNSVVWT</sequence>
<dbReference type="Pfam" id="PF01582">
    <property type="entry name" value="TIR"/>
    <property type="match status" value="1"/>
</dbReference>
<dbReference type="SUPFAM" id="SSF52058">
    <property type="entry name" value="L domain-like"/>
    <property type="match status" value="1"/>
</dbReference>
<dbReference type="AlphaFoldDB" id="A0AAN7DVG1"/>
<dbReference type="InterPro" id="IPR058546">
    <property type="entry name" value="RPS4B/Roq1-like_LRR"/>
</dbReference>
<dbReference type="FunFam" id="3.40.50.10140:FF:000007">
    <property type="entry name" value="Disease resistance protein (TIR-NBS-LRR class)"/>
    <property type="match status" value="1"/>
</dbReference>
<dbReference type="Proteomes" id="UP001324115">
    <property type="component" value="Unassembled WGS sequence"/>
</dbReference>
<dbReference type="EMBL" id="JAXUIC010000275">
    <property type="protein sequence ID" value="KAK4545597.1"/>
    <property type="molecule type" value="Genomic_DNA"/>
</dbReference>
<feature type="domain" description="TIR" evidence="5">
    <location>
        <begin position="18"/>
        <end position="176"/>
    </location>
</feature>
<proteinExistence type="predicted"/>
<dbReference type="InterPro" id="IPR002182">
    <property type="entry name" value="NB-ARC"/>
</dbReference>
<dbReference type="InterPro" id="IPR044974">
    <property type="entry name" value="Disease_R_plants"/>
</dbReference>
<keyword evidence="4" id="KW-0520">NAD</keyword>
<dbReference type="InterPro" id="IPR036390">
    <property type="entry name" value="WH_DNA-bd_sf"/>
</dbReference>
<gene>
    <name evidence="6" type="ORF">RGQ29_032934</name>
</gene>
<dbReference type="Gene3D" id="3.80.10.10">
    <property type="entry name" value="Ribonuclease Inhibitor"/>
    <property type="match status" value="2"/>
</dbReference>
<name>A0AAN7DVG1_QUERU</name>
<dbReference type="PRINTS" id="PR00364">
    <property type="entry name" value="DISEASERSIST"/>
</dbReference>
<dbReference type="SMART" id="SM00255">
    <property type="entry name" value="TIR"/>
    <property type="match status" value="1"/>
</dbReference>
<reference evidence="6 7" key="1">
    <citation type="journal article" date="2023" name="G3 (Bethesda)">
        <title>A haplotype-resolved chromosome-scale genome for Quercus rubra L. provides insights into the genetics of adaptive traits for red oak species.</title>
        <authorList>
            <person name="Kapoor B."/>
            <person name="Jenkins J."/>
            <person name="Schmutz J."/>
            <person name="Zhebentyayeva T."/>
            <person name="Kuelheim C."/>
            <person name="Coggeshall M."/>
            <person name="Heim C."/>
            <person name="Lasky J.R."/>
            <person name="Leites L."/>
            <person name="Islam-Faridi N."/>
            <person name="Romero-Severson J."/>
            <person name="DeLeo V.L."/>
            <person name="Lucas S.M."/>
            <person name="Lazic D."/>
            <person name="Gailing O."/>
            <person name="Carlson J."/>
            <person name="Staton M."/>
        </authorList>
    </citation>
    <scope>NUCLEOTIDE SEQUENCE [LARGE SCALE GENOMIC DNA]</scope>
    <source>
        <strain evidence="6">Pseudo-F2</strain>
    </source>
</reference>
<keyword evidence="1" id="KW-0433">Leucine-rich repeat</keyword>
<dbReference type="InterPro" id="IPR058192">
    <property type="entry name" value="WHD_ROQ1-like"/>
</dbReference>
<dbReference type="InterPro" id="IPR003591">
    <property type="entry name" value="Leu-rich_rpt_typical-subtyp"/>
</dbReference>
<evidence type="ECO:0000256" key="1">
    <source>
        <dbReference type="ARBA" id="ARBA00022614"/>
    </source>
</evidence>
<dbReference type="PROSITE" id="PS51450">
    <property type="entry name" value="LRR"/>
    <property type="match status" value="2"/>
</dbReference>
<keyword evidence="2" id="KW-0677">Repeat</keyword>
<dbReference type="GO" id="GO:0006952">
    <property type="term" value="P:defense response"/>
    <property type="evidence" value="ECO:0007669"/>
    <property type="project" value="UniProtKB-KW"/>
</dbReference>
<dbReference type="InterPro" id="IPR001611">
    <property type="entry name" value="Leu-rich_rpt"/>
</dbReference>
<dbReference type="InterPro" id="IPR027417">
    <property type="entry name" value="P-loop_NTPase"/>
</dbReference>
<dbReference type="Pfam" id="PF00931">
    <property type="entry name" value="NB-ARC"/>
    <property type="match status" value="1"/>
</dbReference>
<dbReference type="GO" id="GO:0007165">
    <property type="term" value="P:signal transduction"/>
    <property type="evidence" value="ECO:0007669"/>
    <property type="project" value="InterPro"/>
</dbReference>
<dbReference type="PANTHER" id="PTHR11017">
    <property type="entry name" value="LEUCINE-RICH REPEAT-CONTAINING PROTEIN"/>
    <property type="match status" value="1"/>
</dbReference>
<dbReference type="SUPFAM" id="SSF46785">
    <property type="entry name" value="Winged helix' DNA-binding domain"/>
    <property type="match status" value="1"/>
</dbReference>
<dbReference type="PROSITE" id="PS50104">
    <property type="entry name" value="TIR"/>
    <property type="match status" value="1"/>
</dbReference>
<dbReference type="InterPro" id="IPR032675">
    <property type="entry name" value="LRR_dom_sf"/>
</dbReference>
<evidence type="ECO:0000313" key="7">
    <source>
        <dbReference type="Proteomes" id="UP001324115"/>
    </source>
</evidence>
<dbReference type="PANTHER" id="PTHR11017:SF559">
    <property type="entry name" value="DISEASE RESISTANCE PROTEIN CHL1"/>
    <property type="match status" value="1"/>
</dbReference>